<dbReference type="Pfam" id="PF01810">
    <property type="entry name" value="LysE"/>
    <property type="match status" value="1"/>
</dbReference>
<feature type="transmembrane region" description="Helical" evidence="6">
    <location>
        <begin position="177"/>
        <end position="200"/>
    </location>
</feature>
<dbReference type="OrthoDB" id="5638726at2"/>
<feature type="transmembrane region" description="Helical" evidence="6">
    <location>
        <begin position="35"/>
        <end position="58"/>
    </location>
</feature>
<keyword evidence="5 6" id="KW-0472">Membrane</keyword>
<dbReference type="GO" id="GO:0015171">
    <property type="term" value="F:amino acid transmembrane transporter activity"/>
    <property type="evidence" value="ECO:0007669"/>
    <property type="project" value="TreeGrafter"/>
</dbReference>
<proteinExistence type="predicted"/>
<comment type="caution">
    <text evidence="7">The sequence shown here is derived from an EMBL/GenBank/DDBJ whole genome shotgun (WGS) entry which is preliminary data.</text>
</comment>
<dbReference type="PANTHER" id="PTHR30086:SF20">
    <property type="entry name" value="ARGININE EXPORTER PROTEIN ARGO-RELATED"/>
    <property type="match status" value="1"/>
</dbReference>
<evidence type="ECO:0000313" key="8">
    <source>
        <dbReference type="Proteomes" id="UP000256334"/>
    </source>
</evidence>
<dbReference type="Proteomes" id="UP000256334">
    <property type="component" value="Unassembled WGS sequence"/>
</dbReference>
<reference evidence="7 8" key="1">
    <citation type="submission" date="2018-07" db="EMBL/GenBank/DDBJ databases">
        <title>Genomic Encyclopedia of Type Strains, Phase IV (KMG-IV): sequencing the most valuable type-strain genomes for metagenomic binning, comparative biology and taxonomic classification.</title>
        <authorList>
            <person name="Goeker M."/>
        </authorList>
    </citation>
    <scope>NUCLEOTIDE SEQUENCE [LARGE SCALE GENOMIC DNA]</scope>
    <source>
        <strain evidence="7 8">DSM 14324</strain>
    </source>
</reference>
<keyword evidence="2" id="KW-1003">Cell membrane</keyword>
<feature type="transmembrane region" description="Helical" evidence="6">
    <location>
        <begin position="143"/>
        <end position="165"/>
    </location>
</feature>
<evidence type="ECO:0000256" key="6">
    <source>
        <dbReference type="SAM" id="Phobius"/>
    </source>
</evidence>
<sequence>MQAFWTGLGLGLSLIMAIGAQNAFVLRQGLRGEHILWVCLFCALSDALLLTFGVYGAATLTARFPALDDVMRLVGAIFLLLYGVRAMRSALRGGQALDPAGQAGASLGRTLAVCLALTWLNPHVYLDTVMLVGAVSAQQTPKAAFLAGAVVASFTFFFALGYAAIRLRPLLVRPRAWQGLDGVMAILMWAVALSLLWPMVVSP</sequence>
<name>A0A3D9DYE9_9GAMM</name>
<evidence type="ECO:0000256" key="1">
    <source>
        <dbReference type="ARBA" id="ARBA00004651"/>
    </source>
</evidence>
<feature type="transmembrane region" description="Helical" evidence="6">
    <location>
        <begin position="70"/>
        <end position="87"/>
    </location>
</feature>
<gene>
    <name evidence="7" type="ORF">C8D72_0477</name>
</gene>
<keyword evidence="8" id="KW-1185">Reference proteome</keyword>
<organism evidence="7 8">
    <name type="scientific">Kushneria indalinina DSM 14324</name>
    <dbReference type="NCBI Taxonomy" id="1122140"/>
    <lineage>
        <taxon>Bacteria</taxon>
        <taxon>Pseudomonadati</taxon>
        <taxon>Pseudomonadota</taxon>
        <taxon>Gammaproteobacteria</taxon>
        <taxon>Oceanospirillales</taxon>
        <taxon>Halomonadaceae</taxon>
        <taxon>Kushneria</taxon>
    </lineage>
</organism>
<dbReference type="RefSeq" id="WP_115852791.1">
    <property type="nucleotide sequence ID" value="NZ_QRDJ01000006.1"/>
</dbReference>
<evidence type="ECO:0000256" key="5">
    <source>
        <dbReference type="ARBA" id="ARBA00023136"/>
    </source>
</evidence>
<dbReference type="GO" id="GO:0005886">
    <property type="term" value="C:plasma membrane"/>
    <property type="evidence" value="ECO:0007669"/>
    <property type="project" value="UniProtKB-SubCell"/>
</dbReference>
<keyword evidence="3 6" id="KW-0812">Transmembrane</keyword>
<dbReference type="InterPro" id="IPR001123">
    <property type="entry name" value="LeuE-type"/>
</dbReference>
<evidence type="ECO:0000313" key="7">
    <source>
        <dbReference type="EMBL" id="REC95812.1"/>
    </source>
</evidence>
<accession>A0A3D9DYE9</accession>
<evidence type="ECO:0000256" key="4">
    <source>
        <dbReference type="ARBA" id="ARBA00022989"/>
    </source>
</evidence>
<protein>
    <submittedName>
        <fullName evidence="7">L-lysine exporter family protein LysE/ArgO</fullName>
    </submittedName>
</protein>
<dbReference type="PANTHER" id="PTHR30086">
    <property type="entry name" value="ARGININE EXPORTER PROTEIN ARGO"/>
    <property type="match status" value="1"/>
</dbReference>
<dbReference type="EMBL" id="QRDJ01000006">
    <property type="protein sequence ID" value="REC95812.1"/>
    <property type="molecule type" value="Genomic_DNA"/>
</dbReference>
<comment type="subcellular location">
    <subcellularLocation>
        <location evidence="1">Cell membrane</location>
        <topology evidence="1">Multi-pass membrane protein</topology>
    </subcellularLocation>
</comment>
<evidence type="ECO:0000256" key="3">
    <source>
        <dbReference type="ARBA" id="ARBA00022692"/>
    </source>
</evidence>
<keyword evidence="4 6" id="KW-1133">Transmembrane helix</keyword>
<evidence type="ECO:0000256" key="2">
    <source>
        <dbReference type="ARBA" id="ARBA00022475"/>
    </source>
</evidence>
<dbReference type="AlphaFoldDB" id="A0A3D9DYE9"/>